<feature type="domain" description="ABC transporter" evidence="4">
    <location>
        <begin position="5"/>
        <end position="235"/>
    </location>
</feature>
<dbReference type="PROSITE" id="PS50893">
    <property type="entry name" value="ABC_TRANSPORTER_2"/>
    <property type="match status" value="1"/>
</dbReference>
<keyword evidence="3 5" id="KW-0067">ATP-binding</keyword>
<dbReference type="InterPro" id="IPR003439">
    <property type="entry name" value="ABC_transporter-like_ATP-bd"/>
</dbReference>
<dbReference type="EMBL" id="VIWU01000001">
    <property type="protein sequence ID" value="TWF79965.1"/>
    <property type="molecule type" value="Genomic_DNA"/>
</dbReference>
<reference evidence="5 6" key="1">
    <citation type="submission" date="2019-06" db="EMBL/GenBank/DDBJ databases">
        <title>Sequencing the genomes of 1000 actinobacteria strains.</title>
        <authorList>
            <person name="Klenk H.-P."/>
        </authorList>
    </citation>
    <scope>NUCLEOTIDE SEQUENCE [LARGE SCALE GENOMIC DNA]</scope>
    <source>
        <strain evidence="5 6">DSM 45671</strain>
    </source>
</reference>
<dbReference type="OrthoDB" id="3518399at2"/>
<evidence type="ECO:0000256" key="3">
    <source>
        <dbReference type="ARBA" id="ARBA00022840"/>
    </source>
</evidence>
<dbReference type="InterPro" id="IPR008995">
    <property type="entry name" value="Mo/tungstate-bd_C_term_dom"/>
</dbReference>
<protein>
    <submittedName>
        <fullName evidence="5">Tungstate transport system ATP-binding protein</fullName>
    </submittedName>
</protein>
<dbReference type="SUPFAM" id="SSF50331">
    <property type="entry name" value="MOP-like"/>
    <property type="match status" value="1"/>
</dbReference>
<dbReference type="InterPro" id="IPR013611">
    <property type="entry name" value="Transp-assoc_OB_typ2"/>
</dbReference>
<dbReference type="AlphaFoldDB" id="A0A561SYL2"/>
<dbReference type="RefSeq" id="WP_147258722.1">
    <property type="nucleotide sequence ID" value="NZ_VIWU01000001.1"/>
</dbReference>
<dbReference type="GO" id="GO:0043190">
    <property type="term" value="C:ATP-binding cassette (ABC) transporter complex"/>
    <property type="evidence" value="ECO:0007669"/>
    <property type="project" value="InterPro"/>
</dbReference>
<dbReference type="PROSITE" id="PS00211">
    <property type="entry name" value="ABC_TRANSPORTER_1"/>
    <property type="match status" value="1"/>
</dbReference>
<dbReference type="Proteomes" id="UP000321261">
    <property type="component" value="Unassembled WGS sequence"/>
</dbReference>
<evidence type="ECO:0000313" key="5">
    <source>
        <dbReference type="EMBL" id="TWF79965.1"/>
    </source>
</evidence>
<dbReference type="PANTHER" id="PTHR42781:SF4">
    <property type="entry name" value="SPERMIDINE_PUTRESCINE IMPORT ATP-BINDING PROTEIN POTA"/>
    <property type="match status" value="1"/>
</dbReference>
<dbReference type="InterPro" id="IPR017871">
    <property type="entry name" value="ABC_transporter-like_CS"/>
</dbReference>
<keyword evidence="1" id="KW-0813">Transport</keyword>
<dbReference type="SUPFAM" id="SSF52540">
    <property type="entry name" value="P-loop containing nucleoside triphosphate hydrolases"/>
    <property type="match status" value="1"/>
</dbReference>
<evidence type="ECO:0000256" key="1">
    <source>
        <dbReference type="ARBA" id="ARBA00022448"/>
    </source>
</evidence>
<sequence length="347" mass="36229">MSSRIGCRELRVSARGRDLLLHVPALDVAAGEVLAVLGPNGAGKSTLLRALGRLGRLHRSGDVLLDGRPAGPRELRSAVAAVLQRPILRHGTVAANAAAGLRLRGVGRAEARRRSGPWLDALGVGHLASRSARTLSGGEAQRVAIARALAVGPRVLLLDEPFAGLDATTRADLLADLRTVLDGLDTAAVLVTHDRHEAMALAGSTALLVGGRIRQLGPTERVLDRPVDVDCARLVGFTNVLPPAVTGRPEVSVARPEHCSLGDSAGLRIPGTVRRVVPLGGATRVDVDTAAGTLACRAPDADGLEPGRAVTVAVAESDLRTIPTRRQWNDGAFVGRVRGVRAPRTRS</sequence>
<gene>
    <name evidence="5" type="ORF">FHX44_115902</name>
</gene>
<dbReference type="InterPro" id="IPR050093">
    <property type="entry name" value="ABC_SmlMolc_Importer"/>
</dbReference>
<dbReference type="GO" id="GO:0016887">
    <property type="term" value="F:ATP hydrolysis activity"/>
    <property type="evidence" value="ECO:0007669"/>
    <property type="project" value="InterPro"/>
</dbReference>
<dbReference type="InterPro" id="IPR003593">
    <property type="entry name" value="AAA+_ATPase"/>
</dbReference>
<organism evidence="5 6">
    <name type="scientific">Pseudonocardia hierapolitana</name>
    <dbReference type="NCBI Taxonomy" id="1128676"/>
    <lineage>
        <taxon>Bacteria</taxon>
        <taxon>Bacillati</taxon>
        <taxon>Actinomycetota</taxon>
        <taxon>Actinomycetes</taxon>
        <taxon>Pseudonocardiales</taxon>
        <taxon>Pseudonocardiaceae</taxon>
        <taxon>Pseudonocardia</taxon>
    </lineage>
</organism>
<dbReference type="PANTHER" id="PTHR42781">
    <property type="entry name" value="SPERMIDINE/PUTRESCINE IMPORT ATP-BINDING PROTEIN POTA"/>
    <property type="match status" value="1"/>
</dbReference>
<proteinExistence type="predicted"/>
<dbReference type="Pfam" id="PF08402">
    <property type="entry name" value="TOBE_2"/>
    <property type="match status" value="1"/>
</dbReference>
<dbReference type="GO" id="GO:0005524">
    <property type="term" value="F:ATP binding"/>
    <property type="evidence" value="ECO:0007669"/>
    <property type="project" value="UniProtKB-KW"/>
</dbReference>
<evidence type="ECO:0000313" key="6">
    <source>
        <dbReference type="Proteomes" id="UP000321261"/>
    </source>
</evidence>
<accession>A0A561SYL2</accession>
<dbReference type="SMART" id="SM00382">
    <property type="entry name" value="AAA"/>
    <property type="match status" value="1"/>
</dbReference>
<comment type="caution">
    <text evidence="5">The sequence shown here is derived from an EMBL/GenBank/DDBJ whole genome shotgun (WGS) entry which is preliminary data.</text>
</comment>
<dbReference type="Gene3D" id="3.40.50.300">
    <property type="entry name" value="P-loop containing nucleotide triphosphate hydrolases"/>
    <property type="match status" value="1"/>
</dbReference>
<dbReference type="InterPro" id="IPR027417">
    <property type="entry name" value="P-loop_NTPase"/>
</dbReference>
<evidence type="ECO:0000259" key="4">
    <source>
        <dbReference type="PROSITE" id="PS50893"/>
    </source>
</evidence>
<keyword evidence="6" id="KW-1185">Reference proteome</keyword>
<dbReference type="GO" id="GO:0022857">
    <property type="term" value="F:transmembrane transporter activity"/>
    <property type="evidence" value="ECO:0007669"/>
    <property type="project" value="InterPro"/>
</dbReference>
<name>A0A561SYL2_9PSEU</name>
<keyword evidence="2" id="KW-0547">Nucleotide-binding</keyword>
<dbReference type="Pfam" id="PF00005">
    <property type="entry name" value="ABC_tran"/>
    <property type="match status" value="1"/>
</dbReference>
<evidence type="ECO:0000256" key="2">
    <source>
        <dbReference type="ARBA" id="ARBA00022741"/>
    </source>
</evidence>